<sequence>MAEQIPFNIIADVLTKLGSSAIQQIGSAFGVAKELTKLTEKLDAIRGVLLDAEEKQEKSHAVKTWVRRLKDVVYDADDLLDDFATHQLQRGGVARQVSDFFSSSNQLVYRFKMSSRVKNIKEEVDEIVKEIDLLKLVQGNIVHREVESSWRETHSFVLTSEMVERDEDKEEIIKLLVSSGNEKNLSAVAIIGIGGLGKTTLAQLVYNDERVVDFFGPKIWICVSDDFDVKLLVKKILESLSGVVEKSESLEVLKVSLHEKLRQQRYLLVLDDVWNDDFQNWDRLRTLLMVGAKGSKILVTTRNRNVASTMGIDHFPFSLKGLKENQSWNLFSKIAFEEGQERMYPRLVGIGKEIVNMCNGVPLIIKTLGAILRFKTEERPWLSIRNNENLLLLEGGNNDRALSVLKLSYDDLSFHLKQCFAYCAIFPKDYEIEKKLLVQLWMAQGYIQASYVGDRYFEELFVKIIIRGG</sequence>
<reference evidence="8 9" key="1">
    <citation type="journal article" date="2023" name="Hortic Res">
        <title>The complete reference genome for grapevine (Vitis vinifera L.) genetics and breeding.</title>
        <authorList>
            <person name="Shi X."/>
            <person name="Cao S."/>
            <person name="Wang X."/>
            <person name="Huang S."/>
            <person name="Wang Y."/>
            <person name="Liu Z."/>
            <person name="Liu W."/>
            <person name="Leng X."/>
            <person name="Peng Y."/>
            <person name="Wang N."/>
            <person name="Wang Y."/>
            <person name="Ma Z."/>
            <person name="Xu X."/>
            <person name="Zhang F."/>
            <person name="Xue H."/>
            <person name="Zhong H."/>
            <person name="Wang Y."/>
            <person name="Zhang K."/>
            <person name="Velt A."/>
            <person name="Avia K."/>
            <person name="Holtgrawe D."/>
            <person name="Grimplet J."/>
            <person name="Matus J.T."/>
            <person name="Ware D."/>
            <person name="Wu X."/>
            <person name="Wang H."/>
            <person name="Liu C."/>
            <person name="Fang Y."/>
            <person name="Rustenholz C."/>
            <person name="Cheng Z."/>
            <person name="Xiao H."/>
            <person name="Zhou Y."/>
        </authorList>
    </citation>
    <scope>NUCLEOTIDE SEQUENCE [LARGE SCALE GENOMIC DNA]</scope>
    <source>
        <strain evidence="9">cv. Pinot noir / PN40024</strain>
        <tissue evidence="8">Leaf</tissue>
    </source>
</reference>
<keyword evidence="3" id="KW-0611">Plant defense</keyword>
<dbReference type="InterPro" id="IPR058922">
    <property type="entry name" value="WHD_DRP"/>
</dbReference>
<evidence type="ECO:0000259" key="7">
    <source>
        <dbReference type="Pfam" id="PF23559"/>
    </source>
</evidence>
<dbReference type="InterPro" id="IPR002182">
    <property type="entry name" value="NB-ARC"/>
</dbReference>
<feature type="domain" description="Disease resistance protein winged helix" evidence="7">
    <location>
        <begin position="425"/>
        <end position="462"/>
    </location>
</feature>
<evidence type="ECO:0000259" key="5">
    <source>
        <dbReference type="Pfam" id="PF00931"/>
    </source>
</evidence>
<protein>
    <recommendedName>
        <fullName evidence="10">Disease resistance protein RGA3</fullName>
    </recommendedName>
</protein>
<dbReference type="InterPro" id="IPR027417">
    <property type="entry name" value="P-loop_NTPase"/>
</dbReference>
<dbReference type="Gene3D" id="1.10.10.10">
    <property type="entry name" value="Winged helix-like DNA-binding domain superfamily/Winged helix DNA-binding domain"/>
    <property type="match status" value="1"/>
</dbReference>
<evidence type="ECO:0000256" key="3">
    <source>
        <dbReference type="ARBA" id="ARBA00022821"/>
    </source>
</evidence>
<name>A0ABY9DZY1_VITVI</name>
<keyword evidence="9" id="KW-1185">Reference proteome</keyword>
<dbReference type="InterPro" id="IPR036388">
    <property type="entry name" value="WH-like_DNA-bd_sf"/>
</dbReference>
<dbReference type="InterPro" id="IPR041118">
    <property type="entry name" value="Rx_N"/>
</dbReference>
<dbReference type="SUPFAM" id="SSF52540">
    <property type="entry name" value="P-loop containing nucleoside triphosphate hydrolases"/>
    <property type="match status" value="1"/>
</dbReference>
<dbReference type="EMBL" id="CP126666">
    <property type="protein sequence ID" value="WKA13253.1"/>
    <property type="molecule type" value="Genomic_DNA"/>
</dbReference>
<evidence type="ECO:0000256" key="4">
    <source>
        <dbReference type="ARBA" id="ARBA00022840"/>
    </source>
</evidence>
<feature type="domain" description="Disease resistance N-terminal" evidence="6">
    <location>
        <begin position="11"/>
        <end position="97"/>
    </location>
</feature>
<keyword evidence="2" id="KW-0547">Nucleotide-binding</keyword>
<accession>A0ABY9DZY1</accession>
<dbReference type="Pfam" id="PF18052">
    <property type="entry name" value="Rx_N"/>
    <property type="match status" value="1"/>
</dbReference>
<gene>
    <name evidence="8" type="ORF">VitviT2T_030573</name>
</gene>
<dbReference type="PRINTS" id="PR00364">
    <property type="entry name" value="DISEASERSIST"/>
</dbReference>
<organism evidence="8 9">
    <name type="scientific">Vitis vinifera</name>
    <name type="common">Grape</name>
    <dbReference type="NCBI Taxonomy" id="29760"/>
    <lineage>
        <taxon>Eukaryota</taxon>
        <taxon>Viridiplantae</taxon>
        <taxon>Streptophyta</taxon>
        <taxon>Embryophyta</taxon>
        <taxon>Tracheophyta</taxon>
        <taxon>Spermatophyta</taxon>
        <taxon>Magnoliopsida</taxon>
        <taxon>eudicotyledons</taxon>
        <taxon>Gunneridae</taxon>
        <taxon>Pentapetalae</taxon>
        <taxon>rosids</taxon>
        <taxon>Vitales</taxon>
        <taxon>Vitaceae</taxon>
        <taxon>Viteae</taxon>
        <taxon>Vitis</taxon>
    </lineage>
</organism>
<dbReference type="Pfam" id="PF23559">
    <property type="entry name" value="WHD_DRP"/>
    <property type="match status" value="1"/>
</dbReference>
<dbReference type="Gene3D" id="1.10.8.430">
    <property type="entry name" value="Helical domain of apoptotic protease-activating factors"/>
    <property type="match status" value="1"/>
</dbReference>
<evidence type="ECO:0008006" key="10">
    <source>
        <dbReference type="Google" id="ProtNLM"/>
    </source>
</evidence>
<dbReference type="Gene3D" id="3.40.50.300">
    <property type="entry name" value="P-loop containing nucleotide triphosphate hydrolases"/>
    <property type="match status" value="1"/>
</dbReference>
<dbReference type="Proteomes" id="UP001227230">
    <property type="component" value="Chromosome 19"/>
</dbReference>
<dbReference type="PANTHER" id="PTHR36766">
    <property type="entry name" value="PLANT BROAD-SPECTRUM MILDEW RESISTANCE PROTEIN RPW8"/>
    <property type="match status" value="1"/>
</dbReference>
<feature type="domain" description="NB-ARC" evidence="5">
    <location>
        <begin position="166"/>
        <end position="338"/>
    </location>
</feature>
<evidence type="ECO:0000313" key="9">
    <source>
        <dbReference type="Proteomes" id="UP001227230"/>
    </source>
</evidence>
<keyword evidence="4" id="KW-0067">ATP-binding</keyword>
<dbReference type="PANTHER" id="PTHR36766:SF40">
    <property type="entry name" value="DISEASE RESISTANCE PROTEIN RGA3"/>
    <property type="match status" value="1"/>
</dbReference>
<evidence type="ECO:0000256" key="1">
    <source>
        <dbReference type="ARBA" id="ARBA00022737"/>
    </source>
</evidence>
<evidence type="ECO:0000313" key="8">
    <source>
        <dbReference type="EMBL" id="WKA13253.1"/>
    </source>
</evidence>
<dbReference type="InterPro" id="IPR042197">
    <property type="entry name" value="Apaf_helical"/>
</dbReference>
<evidence type="ECO:0000259" key="6">
    <source>
        <dbReference type="Pfam" id="PF18052"/>
    </source>
</evidence>
<proteinExistence type="predicted"/>
<keyword evidence="1" id="KW-0677">Repeat</keyword>
<dbReference type="Pfam" id="PF00931">
    <property type="entry name" value="NB-ARC"/>
    <property type="match status" value="1"/>
</dbReference>
<evidence type="ECO:0000256" key="2">
    <source>
        <dbReference type="ARBA" id="ARBA00022741"/>
    </source>
</evidence>
<dbReference type="Gene3D" id="1.20.5.4130">
    <property type="match status" value="1"/>
</dbReference>